<reference evidence="1 2" key="1">
    <citation type="submission" date="2017-04" db="EMBL/GenBank/DDBJ databases">
        <title>The Characteristic of a Fine Plant Growth-Promoting Rhizobacteria Bacillus mycoides Gnyt1 and its Whole Genome Sequencing Analysis.</title>
        <authorList>
            <person name="Li J.H."/>
            <person name="Yao T."/>
        </authorList>
    </citation>
    <scope>NUCLEOTIDE SEQUENCE [LARGE SCALE GENOMIC DNA]</scope>
    <source>
        <strain evidence="1 2">Gnyt1</strain>
        <plasmid evidence="2">Plasmid unnamed1</plasmid>
    </source>
</reference>
<evidence type="ECO:0000313" key="1">
    <source>
        <dbReference type="EMBL" id="ARJ25505.1"/>
    </source>
</evidence>
<organism evidence="1 2">
    <name type="scientific">Bacillus mycoides</name>
    <dbReference type="NCBI Taxonomy" id="1405"/>
    <lineage>
        <taxon>Bacteria</taxon>
        <taxon>Bacillati</taxon>
        <taxon>Bacillota</taxon>
        <taxon>Bacilli</taxon>
        <taxon>Bacillales</taxon>
        <taxon>Bacillaceae</taxon>
        <taxon>Bacillus</taxon>
        <taxon>Bacillus cereus group</taxon>
    </lineage>
</organism>
<name>A0A1W6AI97_BACMY</name>
<dbReference type="AlphaFoldDB" id="A0A1W6AI97"/>
<dbReference type="Proteomes" id="UP000192932">
    <property type="component" value="Plasmid unnamed1"/>
</dbReference>
<gene>
    <name evidence="1" type="ORF">B7492_31135</name>
</gene>
<keyword evidence="1" id="KW-0614">Plasmid</keyword>
<accession>A0A1W6AI97</accession>
<geneLocation type="plasmid" evidence="1 2">
    <name>unnamed1</name>
</geneLocation>
<dbReference type="EMBL" id="CP020744">
    <property type="protein sequence ID" value="ARJ25505.1"/>
    <property type="molecule type" value="Genomic_DNA"/>
</dbReference>
<evidence type="ECO:0000313" key="2">
    <source>
        <dbReference type="Proteomes" id="UP000192932"/>
    </source>
</evidence>
<sequence length="283" mass="32716">MSKIAVAIIHGIGEQKPEFADEMITLIKDKFQQEISKLTDEPALELVFKPIFWSELFAERENELFQKIVLDENLHFNDLRRFVINYLGDAIAYQPVETVKHNYERVHNNVKQGLNELSKKASDTAPLCIISHSLGSVIASNYFYDLQYKQNTQGSTIDRLSPLEKGETLTLFYTLGTTLPLWSLRYHDFNRPINIPSPKLDNFYAGLKGEWINFYDKDDILGYPLKSVDESYEIAVTEDKEINVGNLMTSWNPLSHHAYFLDNDVIEVIVKSLVRTWKYINSK</sequence>
<dbReference type="SUPFAM" id="SSF53474">
    <property type="entry name" value="alpha/beta-Hydrolases"/>
    <property type="match status" value="1"/>
</dbReference>
<dbReference type="InterPro" id="IPR029058">
    <property type="entry name" value="AB_hydrolase_fold"/>
</dbReference>
<protein>
    <submittedName>
        <fullName evidence="1">Chemotaxis protein</fullName>
    </submittedName>
</protein>
<proteinExistence type="predicted"/>
<dbReference type="RefSeq" id="WP_085313249.1">
    <property type="nucleotide sequence ID" value="NZ_CP020744.1"/>
</dbReference>